<dbReference type="Proteomes" id="UP000789759">
    <property type="component" value="Unassembled WGS sequence"/>
</dbReference>
<dbReference type="OrthoDB" id="2444298at2759"/>
<evidence type="ECO:0000313" key="1">
    <source>
        <dbReference type="EMBL" id="CAG8489407.1"/>
    </source>
</evidence>
<dbReference type="EMBL" id="CAJVQA010000759">
    <property type="protein sequence ID" value="CAG8489407.1"/>
    <property type="molecule type" value="Genomic_DNA"/>
</dbReference>
<sequence>MNTSQNLANIRRGCKNDGVLYQNQNITIIYEQSYGPTEYDIKHYLENMIKLVRNSVDDLNQHFVQYGNLSVMTAKKFKAISIQGYNLVMAKTYRMYEIFKCKLPISYTERWLLVRIAKICLCLETLLIKRQSVKEKMCEEDAITKSGPSCVSN</sequence>
<keyword evidence="2" id="KW-1185">Reference proteome</keyword>
<evidence type="ECO:0000313" key="2">
    <source>
        <dbReference type="Proteomes" id="UP000789759"/>
    </source>
</evidence>
<reference evidence="1" key="1">
    <citation type="submission" date="2021-06" db="EMBL/GenBank/DDBJ databases">
        <authorList>
            <person name="Kallberg Y."/>
            <person name="Tangrot J."/>
            <person name="Rosling A."/>
        </authorList>
    </citation>
    <scope>NUCLEOTIDE SEQUENCE</scope>
    <source>
        <strain evidence="1">FL966</strain>
    </source>
</reference>
<comment type="caution">
    <text evidence="1">The sequence shown here is derived from an EMBL/GenBank/DDBJ whole genome shotgun (WGS) entry which is preliminary data.</text>
</comment>
<proteinExistence type="predicted"/>
<organism evidence="1 2">
    <name type="scientific">Cetraspora pellucida</name>
    <dbReference type="NCBI Taxonomy" id="1433469"/>
    <lineage>
        <taxon>Eukaryota</taxon>
        <taxon>Fungi</taxon>
        <taxon>Fungi incertae sedis</taxon>
        <taxon>Mucoromycota</taxon>
        <taxon>Glomeromycotina</taxon>
        <taxon>Glomeromycetes</taxon>
        <taxon>Diversisporales</taxon>
        <taxon>Gigasporaceae</taxon>
        <taxon>Cetraspora</taxon>
    </lineage>
</organism>
<dbReference type="AlphaFoldDB" id="A0A9N8ZCF1"/>
<accession>A0A9N8ZCF1</accession>
<protein>
    <submittedName>
        <fullName evidence="1">21231_t:CDS:1</fullName>
    </submittedName>
</protein>
<name>A0A9N8ZCF1_9GLOM</name>
<gene>
    <name evidence="1" type="ORF">CPELLU_LOCUS1906</name>
</gene>